<protein>
    <submittedName>
        <fullName evidence="1">Uncharacterized protein</fullName>
    </submittedName>
</protein>
<dbReference type="EMBL" id="JAWJWF010000050">
    <property type="protein sequence ID" value="KAK6618330.1"/>
    <property type="molecule type" value="Genomic_DNA"/>
</dbReference>
<evidence type="ECO:0000313" key="2">
    <source>
        <dbReference type="Proteomes" id="UP001359485"/>
    </source>
</evidence>
<accession>A0ABR1AFR8</accession>
<reference evidence="1 2" key="1">
    <citation type="submission" date="2023-09" db="EMBL/GenBank/DDBJ databases">
        <title>Genomes of two closely related lineages of the louse Polyplax serrata with different host specificities.</title>
        <authorList>
            <person name="Martinu J."/>
            <person name="Tarabai H."/>
            <person name="Stefka J."/>
            <person name="Hypsa V."/>
        </authorList>
    </citation>
    <scope>NUCLEOTIDE SEQUENCE [LARGE SCALE GENOMIC DNA]</scope>
    <source>
        <strain evidence="1">98ZLc_SE</strain>
    </source>
</reference>
<evidence type="ECO:0000313" key="1">
    <source>
        <dbReference type="EMBL" id="KAK6618330.1"/>
    </source>
</evidence>
<dbReference type="Proteomes" id="UP001359485">
    <property type="component" value="Unassembled WGS sequence"/>
</dbReference>
<organism evidence="1 2">
    <name type="scientific">Polyplax serrata</name>
    <name type="common">Common mouse louse</name>
    <dbReference type="NCBI Taxonomy" id="468196"/>
    <lineage>
        <taxon>Eukaryota</taxon>
        <taxon>Metazoa</taxon>
        <taxon>Ecdysozoa</taxon>
        <taxon>Arthropoda</taxon>
        <taxon>Hexapoda</taxon>
        <taxon>Insecta</taxon>
        <taxon>Pterygota</taxon>
        <taxon>Neoptera</taxon>
        <taxon>Paraneoptera</taxon>
        <taxon>Psocodea</taxon>
        <taxon>Troctomorpha</taxon>
        <taxon>Phthiraptera</taxon>
        <taxon>Anoplura</taxon>
        <taxon>Polyplacidae</taxon>
        <taxon>Polyplax</taxon>
    </lineage>
</organism>
<comment type="caution">
    <text evidence="1">The sequence shown here is derived from an EMBL/GenBank/DDBJ whole genome shotgun (WGS) entry which is preliminary data.</text>
</comment>
<proteinExistence type="predicted"/>
<keyword evidence="2" id="KW-1185">Reference proteome</keyword>
<sequence>MDIRVDGIKEIAGGKTELEKVDNFRRKKRGKEIDRLLDRDVGEQGGNIKTDQEVVWVNSDLVEDIYLVKSKSSTDDLIVLDLNWLCRDVIGSLLSANMIGKTRMTGCYTEPDLQTSFPYGPADRMLDLLCALEICTKCEYDEEVEYEFPCYNLVEKMDGLWNAEDERYNQLDSCY</sequence>
<gene>
    <name evidence="1" type="ORF">RUM44_002782</name>
</gene>
<name>A0ABR1AFR8_POLSC</name>